<comment type="caution">
    <text evidence="17">The sequence shown here is derived from an EMBL/GenBank/DDBJ whole genome shotgun (WGS) entry which is preliminary data.</text>
</comment>
<evidence type="ECO:0000256" key="5">
    <source>
        <dbReference type="ARBA" id="ARBA00013030"/>
    </source>
</evidence>
<dbReference type="InterPro" id="IPR015422">
    <property type="entry name" value="PyrdxlP-dep_Trfase_small"/>
</dbReference>
<comment type="pathway">
    <text evidence="3">Amino-acid biosynthesis; L-serine biosynthesis; L-serine from 3-phospho-D-glycerate: step 2/3.</text>
</comment>
<reference evidence="17 18" key="1">
    <citation type="journal article" date="2019" name="Int. J. Syst. Evol. Microbiol.">
        <title>The Global Catalogue of Microorganisms (GCM) 10K type strain sequencing project: providing services to taxonomists for standard genome sequencing and annotation.</title>
        <authorList>
            <consortium name="The Broad Institute Genomics Platform"/>
            <consortium name="The Broad Institute Genome Sequencing Center for Infectious Disease"/>
            <person name="Wu L."/>
            <person name="Ma J."/>
        </authorList>
    </citation>
    <scope>NUCLEOTIDE SEQUENCE [LARGE SCALE GENOMIC DNA]</scope>
    <source>
        <strain evidence="17 18">JCM 16365</strain>
    </source>
</reference>
<dbReference type="InterPro" id="IPR022278">
    <property type="entry name" value="Pser_aminoTfrase"/>
</dbReference>
<dbReference type="NCBIfam" id="TIGR01366">
    <property type="entry name" value="serC_3"/>
    <property type="match status" value="1"/>
</dbReference>
<evidence type="ECO:0000256" key="1">
    <source>
        <dbReference type="ARBA" id="ARBA00001933"/>
    </source>
</evidence>
<accession>A0ABN3P9K6</accession>
<keyword evidence="7" id="KW-0032">Aminotransferase</keyword>
<dbReference type="Gene3D" id="3.90.1150.10">
    <property type="entry name" value="Aspartate Aminotransferase, domain 1"/>
    <property type="match status" value="1"/>
</dbReference>
<evidence type="ECO:0000256" key="3">
    <source>
        <dbReference type="ARBA" id="ARBA00005099"/>
    </source>
</evidence>
<evidence type="ECO:0000256" key="8">
    <source>
        <dbReference type="ARBA" id="ARBA00022605"/>
    </source>
</evidence>
<keyword evidence="9" id="KW-0808">Transferase</keyword>
<organism evidence="17 18">
    <name type="scientific">Microbacterium binotii</name>
    <dbReference type="NCBI Taxonomy" id="462710"/>
    <lineage>
        <taxon>Bacteria</taxon>
        <taxon>Bacillati</taxon>
        <taxon>Actinomycetota</taxon>
        <taxon>Actinomycetes</taxon>
        <taxon>Micrococcales</taxon>
        <taxon>Microbacteriaceae</taxon>
        <taxon>Microbacterium</taxon>
    </lineage>
</organism>
<dbReference type="InterPro" id="IPR000192">
    <property type="entry name" value="Aminotrans_V_dom"/>
</dbReference>
<evidence type="ECO:0000256" key="14">
    <source>
        <dbReference type="ARBA" id="ARBA00047630"/>
    </source>
</evidence>
<evidence type="ECO:0000256" key="10">
    <source>
        <dbReference type="ARBA" id="ARBA00022898"/>
    </source>
</evidence>
<sequence>MSHVVLPREILPADGRFGCGPSKIRPEQVAALAERGSSLLGTSHRQAPVKNLVASVREGLAALLRLPEGYEIVVGNGGSTAFWDAAAFGLIENRAQNLVFGEFGGKFAAAAAAPWLQAPDVRKAAPGTSAAPEVVEGVDVYAWPHNETSTGVATRIARVAGDAGALTVIDATSAAGGIDFDVAETDVYYFAPQKNLGSDGGLFFAAVSPAAIERIERIAASGRYIPEFLSLKNALDNSRLQQTLNTPALSTLVLLDEQVRWINASGGLSWAAARTAESSQVLYDWAEASSVATPFVADVADRSPVVVTIDFDESVDAAAVAASLRANGIVDTEPYRKLGRNQLRVATFTSIDPDDVRQLTRSIDYTLEHL</sequence>
<keyword evidence="6" id="KW-0963">Cytoplasm</keyword>
<comment type="catalytic activity">
    <reaction evidence="14">
        <text>4-(phosphooxy)-L-threonine + 2-oxoglutarate = (R)-3-hydroxy-2-oxo-4-phosphooxybutanoate + L-glutamate</text>
        <dbReference type="Rhea" id="RHEA:16573"/>
        <dbReference type="ChEBI" id="CHEBI:16810"/>
        <dbReference type="ChEBI" id="CHEBI:29985"/>
        <dbReference type="ChEBI" id="CHEBI:58452"/>
        <dbReference type="ChEBI" id="CHEBI:58538"/>
        <dbReference type="EC" id="2.6.1.52"/>
    </reaction>
</comment>
<evidence type="ECO:0000256" key="13">
    <source>
        <dbReference type="ARBA" id="ARBA00031421"/>
    </source>
</evidence>
<feature type="domain" description="Aminotransferase class V" evidence="16">
    <location>
        <begin position="41"/>
        <end position="329"/>
    </location>
</feature>
<evidence type="ECO:0000256" key="11">
    <source>
        <dbReference type="ARBA" id="ARBA00023096"/>
    </source>
</evidence>
<dbReference type="InterPro" id="IPR006272">
    <property type="entry name" value="Pser_aminoTfrase_mycobac"/>
</dbReference>
<protein>
    <recommendedName>
        <fullName evidence="5">phosphoserine transaminase</fullName>
        <ecNumber evidence="5">2.6.1.52</ecNumber>
    </recommendedName>
    <alternativeName>
        <fullName evidence="13">Phosphohydroxythreonine aminotransferase</fullName>
    </alternativeName>
</protein>
<dbReference type="Pfam" id="PF00266">
    <property type="entry name" value="Aminotran_5"/>
    <property type="match status" value="1"/>
</dbReference>
<dbReference type="InterPro" id="IPR015424">
    <property type="entry name" value="PyrdxlP-dep_Trfase"/>
</dbReference>
<comment type="similarity">
    <text evidence="4">Belongs to the class-V pyridoxal-phosphate-dependent aminotransferase family. SerC subfamily.</text>
</comment>
<dbReference type="EC" id="2.6.1.52" evidence="5"/>
<keyword evidence="12" id="KW-0718">Serine biosynthesis</keyword>
<keyword evidence="10" id="KW-0663">Pyridoxal phosphate</keyword>
<dbReference type="EMBL" id="BAAARI010000004">
    <property type="protein sequence ID" value="GAA2571612.1"/>
    <property type="molecule type" value="Genomic_DNA"/>
</dbReference>
<evidence type="ECO:0000256" key="12">
    <source>
        <dbReference type="ARBA" id="ARBA00023299"/>
    </source>
</evidence>
<comment type="function">
    <text evidence="2">Catalyzes the reversible conversion of 3-phosphohydroxypyruvate to phosphoserine and of 3-hydroxy-2-oxo-4-phosphonooxybutanoate to phosphohydroxythreonine.</text>
</comment>
<evidence type="ECO:0000256" key="2">
    <source>
        <dbReference type="ARBA" id="ARBA00003483"/>
    </source>
</evidence>
<evidence type="ECO:0000256" key="9">
    <source>
        <dbReference type="ARBA" id="ARBA00022679"/>
    </source>
</evidence>
<dbReference type="PANTHER" id="PTHR21152">
    <property type="entry name" value="AMINOTRANSFERASE CLASS V"/>
    <property type="match status" value="1"/>
</dbReference>
<dbReference type="SUPFAM" id="SSF53383">
    <property type="entry name" value="PLP-dependent transferases"/>
    <property type="match status" value="1"/>
</dbReference>
<evidence type="ECO:0000256" key="7">
    <source>
        <dbReference type="ARBA" id="ARBA00022576"/>
    </source>
</evidence>
<gene>
    <name evidence="17" type="primary">serC</name>
    <name evidence="17" type="ORF">GCM10009862_08060</name>
</gene>
<keyword evidence="18" id="KW-1185">Reference proteome</keyword>
<dbReference type="Gene3D" id="3.40.640.10">
    <property type="entry name" value="Type I PLP-dependent aspartate aminotransferase-like (Major domain)"/>
    <property type="match status" value="1"/>
</dbReference>
<keyword evidence="11" id="KW-0664">Pyridoxine biosynthesis</keyword>
<dbReference type="InterPro" id="IPR015421">
    <property type="entry name" value="PyrdxlP-dep_Trfase_major"/>
</dbReference>
<evidence type="ECO:0000259" key="16">
    <source>
        <dbReference type="Pfam" id="PF00266"/>
    </source>
</evidence>
<comment type="cofactor">
    <cofactor evidence="1">
        <name>pyridoxal 5'-phosphate</name>
        <dbReference type="ChEBI" id="CHEBI:597326"/>
    </cofactor>
</comment>
<evidence type="ECO:0000256" key="4">
    <source>
        <dbReference type="ARBA" id="ARBA00006904"/>
    </source>
</evidence>
<keyword evidence="8" id="KW-0028">Amino-acid biosynthesis</keyword>
<proteinExistence type="inferred from homology"/>
<evidence type="ECO:0000313" key="18">
    <source>
        <dbReference type="Proteomes" id="UP001500274"/>
    </source>
</evidence>
<name>A0ABN3P9K6_9MICO</name>
<dbReference type="Proteomes" id="UP001500274">
    <property type="component" value="Unassembled WGS sequence"/>
</dbReference>
<dbReference type="RefSeq" id="WP_344227133.1">
    <property type="nucleotide sequence ID" value="NZ_BAAARI010000004.1"/>
</dbReference>
<dbReference type="PIRSF" id="PIRSF000525">
    <property type="entry name" value="SerC"/>
    <property type="match status" value="1"/>
</dbReference>
<evidence type="ECO:0000256" key="6">
    <source>
        <dbReference type="ARBA" id="ARBA00022490"/>
    </source>
</evidence>
<dbReference type="PANTHER" id="PTHR21152:SF40">
    <property type="entry name" value="ALANINE--GLYOXYLATE AMINOTRANSFERASE"/>
    <property type="match status" value="1"/>
</dbReference>
<evidence type="ECO:0000256" key="15">
    <source>
        <dbReference type="ARBA" id="ARBA00049007"/>
    </source>
</evidence>
<comment type="catalytic activity">
    <reaction evidence="15">
        <text>O-phospho-L-serine + 2-oxoglutarate = 3-phosphooxypyruvate + L-glutamate</text>
        <dbReference type="Rhea" id="RHEA:14329"/>
        <dbReference type="ChEBI" id="CHEBI:16810"/>
        <dbReference type="ChEBI" id="CHEBI:18110"/>
        <dbReference type="ChEBI" id="CHEBI:29985"/>
        <dbReference type="ChEBI" id="CHEBI:57524"/>
        <dbReference type="EC" id="2.6.1.52"/>
    </reaction>
</comment>
<evidence type="ECO:0000313" key="17">
    <source>
        <dbReference type="EMBL" id="GAA2571612.1"/>
    </source>
</evidence>